<dbReference type="RefSeq" id="WP_133276840.1">
    <property type="nucleotide sequence ID" value="NZ_CP037933.1"/>
</dbReference>
<dbReference type="AlphaFoldDB" id="A0A4V1AGV1"/>
<name>A0A4V1AGV1_9FLAO</name>
<keyword evidence="2" id="KW-1133">Transmembrane helix</keyword>
<evidence type="ECO:0000256" key="2">
    <source>
        <dbReference type="SAM" id="Phobius"/>
    </source>
</evidence>
<dbReference type="OrthoDB" id="1156242at2"/>
<feature type="transmembrane region" description="Helical" evidence="2">
    <location>
        <begin position="69"/>
        <end position="93"/>
    </location>
</feature>
<gene>
    <name evidence="3" type="ORF">E1750_11090</name>
</gene>
<feature type="coiled-coil region" evidence="1">
    <location>
        <begin position="114"/>
        <end position="176"/>
    </location>
</feature>
<keyword evidence="2" id="KW-0472">Membrane</keyword>
<proteinExistence type="predicted"/>
<organism evidence="3 4">
    <name type="scientific">Flavobacterium nackdongense</name>
    <dbReference type="NCBI Taxonomy" id="2547394"/>
    <lineage>
        <taxon>Bacteria</taxon>
        <taxon>Pseudomonadati</taxon>
        <taxon>Bacteroidota</taxon>
        <taxon>Flavobacteriia</taxon>
        <taxon>Flavobacteriales</taxon>
        <taxon>Flavobacteriaceae</taxon>
        <taxon>Flavobacterium</taxon>
    </lineage>
</organism>
<evidence type="ECO:0000313" key="3">
    <source>
        <dbReference type="EMBL" id="QBN19322.1"/>
    </source>
</evidence>
<dbReference type="KEGG" id="fnk:E1750_11090"/>
<sequence length="374" mass="42251">MDSRYEQERSTLLELPILKHFDESKGEIALNTNTLKKGEKSIFWLLALGLLGAGGYLIWTYIIPPLFTMLGQAIALSATAVFLIFLVMMFPVIMKGLRFTTKNLHKALIQSNPFNELEEQKEKMIKNRDIFKNTKAKLKGLKNEMEIEASKSEKEAKQFQDDVLSLQRQSEKLKSAMDEMVKINGIGAKDTDEYVALQSELAKKLSDSQRISNQYEQSKSFIQKYGVRANVLGKMDRKLTLAGTAIDIKIADFDTTITMLRKEYEFAKNAKAATESAKSAMMFTKDWELDYALEVVTSTIAQDIARTSENLIDIDALTSKYSVDNDELYSRLDSLADEIKTGENTIPDSTKYTSSNYKMTKEDKQNAGGFGDIF</sequence>
<dbReference type="EMBL" id="CP037933">
    <property type="protein sequence ID" value="QBN19322.1"/>
    <property type="molecule type" value="Genomic_DNA"/>
</dbReference>
<accession>A0A4V1AGV1</accession>
<evidence type="ECO:0000256" key="1">
    <source>
        <dbReference type="SAM" id="Coils"/>
    </source>
</evidence>
<reference evidence="4" key="1">
    <citation type="submission" date="2019-03" db="EMBL/GenBank/DDBJ databases">
        <title>Flavobacterium sp.</title>
        <authorList>
            <person name="Kim H."/>
        </authorList>
    </citation>
    <scope>NUCLEOTIDE SEQUENCE [LARGE SCALE GENOMIC DNA]</scope>
    <source>
        <strain evidence="4">GS13</strain>
    </source>
</reference>
<protein>
    <submittedName>
        <fullName evidence="3">Uncharacterized protein</fullName>
    </submittedName>
</protein>
<keyword evidence="1" id="KW-0175">Coiled coil</keyword>
<dbReference type="Proteomes" id="UP000291124">
    <property type="component" value="Chromosome"/>
</dbReference>
<keyword evidence="2" id="KW-0812">Transmembrane</keyword>
<feature type="transmembrane region" description="Helical" evidence="2">
    <location>
        <begin position="42"/>
        <end position="63"/>
    </location>
</feature>
<evidence type="ECO:0000313" key="4">
    <source>
        <dbReference type="Proteomes" id="UP000291124"/>
    </source>
</evidence>
<keyword evidence="4" id="KW-1185">Reference proteome</keyword>